<feature type="compositionally biased region" description="Acidic residues" evidence="2">
    <location>
        <begin position="457"/>
        <end position="466"/>
    </location>
</feature>
<gene>
    <name evidence="3" type="ORF">RCOM_1580580</name>
</gene>
<name>B9RIM2_RICCO</name>
<accession>B9RIM2</accession>
<dbReference type="eggNOG" id="ENOG502QVGB">
    <property type="taxonomic scope" value="Eukaryota"/>
</dbReference>
<reference evidence="4" key="1">
    <citation type="journal article" date="2010" name="Nat. Biotechnol.">
        <title>Draft genome sequence of the oilseed species Ricinus communis.</title>
        <authorList>
            <person name="Chan A.P."/>
            <person name="Crabtree J."/>
            <person name="Zhao Q."/>
            <person name="Lorenzi H."/>
            <person name="Orvis J."/>
            <person name="Puiu D."/>
            <person name="Melake-Berhan A."/>
            <person name="Jones K.M."/>
            <person name="Redman J."/>
            <person name="Chen G."/>
            <person name="Cahoon E.B."/>
            <person name="Gedil M."/>
            <person name="Stanke M."/>
            <person name="Haas B.J."/>
            <person name="Wortman J.R."/>
            <person name="Fraser-Liggett C.M."/>
            <person name="Ravel J."/>
            <person name="Rabinowicz P.D."/>
        </authorList>
    </citation>
    <scope>NUCLEOTIDE SEQUENCE [LARGE SCALE GENOMIC DNA]</scope>
    <source>
        <strain evidence="4">cv. Hale</strain>
    </source>
</reference>
<feature type="compositionally biased region" description="Polar residues" evidence="2">
    <location>
        <begin position="208"/>
        <end position="217"/>
    </location>
</feature>
<dbReference type="OrthoDB" id="1899721at2759"/>
<dbReference type="InParanoid" id="B9RIM2"/>
<organism evidence="3 4">
    <name type="scientific">Ricinus communis</name>
    <name type="common">Castor bean</name>
    <dbReference type="NCBI Taxonomy" id="3988"/>
    <lineage>
        <taxon>Eukaryota</taxon>
        <taxon>Viridiplantae</taxon>
        <taxon>Streptophyta</taxon>
        <taxon>Embryophyta</taxon>
        <taxon>Tracheophyta</taxon>
        <taxon>Spermatophyta</taxon>
        <taxon>Magnoliopsida</taxon>
        <taxon>eudicotyledons</taxon>
        <taxon>Gunneridae</taxon>
        <taxon>Pentapetalae</taxon>
        <taxon>rosids</taxon>
        <taxon>fabids</taxon>
        <taxon>Malpighiales</taxon>
        <taxon>Euphorbiaceae</taxon>
        <taxon>Acalyphoideae</taxon>
        <taxon>Acalypheae</taxon>
        <taxon>Ricinus</taxon>
    </lineage>
</organism>
<feature type="region of interest" description="Disordered" evidence="2">
    <location>
        <begin position="444"/>
        <end position="480"/>
    </location>
</feature>
<evidence type="ECO:0000313" key="4">
    <source>
        <dbReference type="Proteomes" id="UP000008311"/>
    </source>
</evidence>
<evidence type="ECO:0000313" key="3">
    <source>
        <dbReference type="EMBL" id="EEF48994.1"/>
    </source>
</evidence>
<dbReference type="PANTHER" id="PTHR34380">
    <property type="entry name" value="BNAA03G12380D PROTEIN"/>
    <property type="match status" value="1"/>
</dbReference>
<feature type="compositionally biased region" description="Basic and acidic residues" evidence="2">
    <location>
        <begin position="8"/>
        <end position="31"/>
    </location>
</feature>
<dbReference type="KEGG" id="rcu:8274391"/>
<feature type="region of interest" description="Disordered" evidence="2">
    <location>
        <begin position="1"/>
        <end position="31"/>
    </location>
</feature>
<sequence>MEVDMEDIETKVPKSEPSREEDSGRCRCGELEETSKKAEERIVELELEIGKMKSDYEALEAKFKELEAQKTSAEGELKDLMKRNNEVIEQRKSAEGQMKIDCTGEKGKVKDVVVDLTEDADEDEDEEDIVDQLIVENYTLECEKKKAESEVEVWKEKFKELELWVSRVDESAVMQGGKRLLNDMIKGDKRPDVRVGIEQFQINKKSVDSGPTCSISGTPYKDSPSGHTLAGKKGIYLESEGEGKSLVRRHLSFEERSPNKKLAPPTPVGGNSDHLNVIDICDSDDESDIRGIHLSIPNDDGNRKVCISTDHVLTGTLNGKQDMISDNCSGRVVVSQDYEEDLDDFKDNVPCPPTSKRKRAANIVTSDSESDEGDDIPISKLKKVHLQESIPNTANCGVNCGPMSASPSVIDDIKCTATCSRRHLATLRQCEDIVRAERSFSNKTSEFKHGQGISTTDDVEDSESEELGSGSEGESLGGFIIDNSDGSDADKVSSQSDNKSDGSVDFDEILSQLQRSKDHTFKWELEADMLSAFGKDDELCMKAVCALYRQQTADEQLSKETMYNNKRGFSKFDALRGSDLARFLIDGDPQGDLKKSVQQLEELGSKAVKLCRTLAARYSKQLFEIYKSKEDPLFRPCE</sequence>
<dbReference type="Proteomes" id="UP000008311">
    <property type="component" value="Unassembled WGS sequence"/>
</dbReference>
<dbReference type="EMBL" id="EQ973781">
    <property type="protein sequence ID" value="EEF48994.1"/>
    <property type="molecule type" value="Genomic_DNA"/>
</dbReference>
<keyword evidence="1" id="KW-0175">Coiled coil</keyword>
<evidence type="ECO:0000256" key="1">
    <source>
        <dbReference type="SAM" id="Coils"/>
    </source>
</evidence>
<keyword evidence="4" id="KW-1185">Reference proteome</keyword>
<dbReference type="AlphaFoldDB" id="B9RIM2"/>
<proteinExistence type="predicted"/>
<feature type="compositionally biased region" description="Low complexity" evidence="2">
    <location>
        <begin position="467"/>
        <end position="478"/>
    </location>
</feature>
<protein>
    <submittedName>
        <fullName evidence="3">Uncharacterized protein</fullName>
    </submittedName>
</protein>
<feature type="region of interest" description="Disordered" evidence="2">
    <location>
        <begin position="208"/>
        <end position="227"/>
    </location>
</feature>
<dbReference type="STRING" id="3988.B9RIM2"/>
<feature type="coiled-coil region" evidence="1">
    <location>
        <begin position="130"/>
        <end position="157"/>
    </location>
</feature>
<dbReference type="PANTHER" id="PTHR34380:SF1">
    <property type="entry name" value="OS01G0221300 PROTEIN"/>
    <property type="match status" value="1"/>
</dbReference>
<feature type="region of interest" description="Disordered" evidence="2">
    <location>
        <begin position="344"/>
        <end position="376"/>
    </location>
</feature>
<evidence type="ECO:0000256" key="2">
    <source>
        <dbReference type="SAM" id="MobiDB-lite"/>
    </source>
</evidence>